<dbReference type="Proteomes" id="UP000320095">
    <property type="component" value="Unassembled WGS sequence"/>
</dbReference>
<dbReference type="EMBL" id="RCZG01000005">
    <property type="protein sequence ID" value="TPG33558.1"/>
    <property type="molecule type" value="Genomic_DNA"/>
</dbReference>
<dbReference type="InterPro" id="IPR002577">
    <property type="entry name" value="HTH_HxlR"/>
</dbReference>
<sequence length="135" mass="15020">MLESTATVTATYDEEDRPKVVRDILGRIGDKWSVIVICRLGAGPRRFNELRRVVGGITQRMLSSTLRGLERDGLVSRTVHPSVPPQVEYALTESGLSLLGIVQALARWTDDQVDAIRAARIDYDRRISEFTPASP</sequence>
<keyword evidence="6" id="KW-1185">Reference proteome</keyword>
<dbReference type="RefSeq" id="WP_140692130.1">
    <property type="nucleotide sequence ID" value="NZ_RCZG01000005.1"/>
</dbReference>
<proteinExistence type="predicted"/>
<accession>A0A502E761</accession>
<organism evidence="5 6">
    <name type="scientific">Mycolicibacterium hodleri</name>
    <dbReference type="NCBI Taxonomy" id="49897"/>
    <lineage>
        <taxon>Bacteria</taxon>
        <taxon>Bacillati</taxon>
        <taxon>Actinomycetota</taxon>
        <taxon>Actinomycetes</taxon>
        <taxon>Mycobacteriales</taxon>
        <taxon>Mycobacteriaceae</taxon>
        <taxon>Mycolicibacterium</taxon>
    </lineage>
</organism>
<dbReference type="InterPro" id="IPR036388">
    <property type="entry name" value="WH-like_DNA-bd_sf"/>
</dbReference>
<dbReference type="AlphaFoldDB" id="A0A502E761"/>
<dbReference type="PANTHER" id="PTHR33204">
    <property type="entry name" value="TRANSCRIPTIONAL REGULATOR, MARR FAMILY"/>
    <property type="match status" value="1"/>
</dbReference>
<evidence type="ECO:0000256" key="1">
    <source>
        <dbReference type="ARBA" id="ARBA00023015"/>
    </source>
</evidence>
<keyword evidence="2" id="KW-0238">DNA-binding</keyword>
<evidence type="ECO:0000259" key="4">
    <source>
        <dbReference type="PROSITE" id="PS51118"/>
    </source>
</evidence>
<keyword evidence="1" id="KW-0805">Transcription regulation</keyword>
<evidence type="ECO:0000256" key="3">
    <source>
        <dbReference type="ARBA" id="ARBA00023163"/>
    </source>
</evidence>
<dbReference type="SUPFAM" id="SSF46785">
    <property type="entry name" value="Winged helix' DNA-binding domain"/>
    <property type="match status" value="1"/>
</dbReference>
<evidence type="ECO:0000313" key="6">
    <source>
        <dbReference type="Proteomes" id="UP000320095"/>
    </source>
</evidence>
<dbReference type="Gene3D" id="1.10.10.10">
    <property type="entry name" value="Winged helix-like DNA-binding domain superfamily/Winged helix DNA-binding domain"/>
    <property type="match status" value="1"/>
</dbReference>
<comment type="caution">
    <text evidence="5">The sequence shown here is derived from an EMBL/GenBank/DDBJ whole genome shotgun (WGS) entry which is preliminary data.</text>
</comment>
<dbReference type="InterPro" id="IPR036390">
    <property type="entry name" value="WH_DNA-bd_sf"/>
</dbReference>
<dbReference type="GO" id="GO:0003677">
    <property type="term" value="F:DNA binding"/>
    <property type="evidence" value="ECO:0007669"/>
    <property type="project" value="UniProtKB-KW"/>
</dbReference>
<reference evidence="5 6" key="1">
    <citation type="journal article" date="2019" name="Environ. Microbiol.">
        <title>Species interactions and distinct microbial communities in high Arctic permafrost affected cryosols are associated with the CH4 and CO2 gas fluxes.</title>
        <authorList>
            <person name="Altshuler I."/>
            <person name="Hamel J."/>
            <person name="Turney S."/>
            <person name="Magnuson E."/>
            <person name="Levesque R."/>
            <person name="Greer C."/>
            <person name="Whyte L.G."/>
        </authorList>
    </citation>
    <scope>NUCLEOTIDE SEQUENCE [LARGE SCALE GENOMIC DNA]</scope>
    <source>
        <strain evidence="5 6">S5.20</strain>
    </source>
</reference>
<dbReference type="Pfam" id="PF01638">
    <property type="entry name" value="HxlR"/>
    <property type="match status" value="1"/>
</dbReference>
<feature type="domain" description="HTH hxlR-type" evidence="4">
    <location>
        <begin position="17"/>
        <end position="117"/>
    </location>
</feature>
<protein>
    <submittedName>
        <fullName evidence="5">Transcriptional regulator</fullName>
    </submittedName>
</protein>
<gene>
    <name evidence="5" type="ORF">EAH80_14840</name>
</gene>
<evidence type="ECO:0000313" key="5">
    <source>
        <dbReference type="EMBL" id="TPG33558.1"/>
    </source>
</evidence>
<name>A0A502E761_9MYCO</name>
<dbReference type="PANTHER" id="PTHR33204:SF39">
    <property type="entry name" value="TRANSCRIPTIONAL REGULATORY PROTEIN"/>
    <property type="match status" value="1"/>
</dbReference>
<evidence type="ECO:0000256" key="2">
    <source>
        <dbReference type="ARBA" id="ARBA00023125"/>
    </source>
</evidence>
<dbReference type="PROSITE" id="PS51118">
    <property type="entry name" value="HTH_HXLR"/>
    <property type="match status" value="1"/>
</dbReference>
<keyword evidence="3" id="KW-0804">Transcription</keyword>
<dbReference type="OrthoDB" id="370168at2"/>